<dbReference type="InterPro" id="IPR000326">
    <property type="entry name" value="PAP2/HPO"/>
</dbReference>
<accession>A0ABP7U1T2</accession>
<feature type="domain" description="Phosphatidic acid phosphatase type 2/haloperoxidase" evidence="1">
    <location>
        <begin position="325"/>
        <end position="444"/>
    </location>
</feature>
<dbReference type="SUPFAM" id="SSF48317">
    <property type="entry name" value="Acid phosphatase/Vanadium-dependent haloperoxidase"/>
    <property type="match status" value="1"/>
</dbReference>
<dbReference type="Gene3D" id="1.10.606.20">
    <property type="match status" value="1"/>
</dbReference>
<organism evidence="2 3">
    <name type="scientific">Hymenobacter glaciei</name>
    <dbReference type="NCBI Taxonomy" id="877209"/>
    <lineage>
        <taxon>Bacteria</taxon>
        <taxon>Pseudomonadati</taxon>
        <taxon>Bacteroidota</taxon>
        <taxon>Cytophagia</taxon>
        <taxon>Cytophagales</taxon>
        <taxon>Hymenobacteraceae</taxon>
        <taxon>Hymenobacter</taxon>
    </lineage>
</organism>
<protein>
    <recommendedName>
        <fullName evidence="1">Phosphatidic acid phosphatase type 2/haloperoxidase domain-containing protein</fullName>
    </recommendedName>
</protein>
<evidence type="ECO:0000259" key="1">
    <source>
        <dbReference type="Pfam" id="PF01569"/>
    </source>
</evidence>
<keyword evidence="3" id="KW-1185">Reference proteome</keyword>
<name>A0ABP7U1T2_9BACT</name>
<proteinExistence type="predicted"/>
<dbReference type="EMBL" id="BAABDK010000016">
    <property type="protein sequence ID" value="GAA4034470.1"/>
    <property type="molecule type" value="Genomic_DNA"/>
</dbReference>
<dbReference type="RefSeq" id="WP_345053267.1">
    <property type="nucleotide sequence ID" value="NZ_BAABDK010000016.1"/>
</dbReference>
<dbReference type="Proteomes" id="UP001501469">
    <property type="component" value="Unassembled WGS sequence"/>
</dbReference>
<dbReference type="PANTHER" id="PTHR34599:SF2">
    <property type="entry name" value="TRAF-TYPE DOMAIN-CONTAINING PROTEIN"/>
    <property type="match status" value="1"/>
</dbReference>
<gene>
    <name evidence="2" type="ORF">GCM10022409_18570</name>
</gene>
<dbReference type="InterPro" id="IPR052559">
    <property type="entry name" value="V-haloperoxidase"/>
</dbReference>
<sequence length="457" mass="48279">MFTISPKWVGLPLEPTPLRKLAGAALLATALLATSCSQDVELAAPASPATSTYSADAATKWADMELRLIKNGTGFSPPVAARALGYAGVALYGAVQPGIAGSQSLAGQLTGLNTLPQPEAGQFYNWAVAANTAQALMAKSLFGNASAAQRTSIDSLETALNASYRTAAEFDRSVQFGRAVAQAVFDWSRTDGGHESYLSNQPAGYVPPTGTGLWAPASNAASARALQPYWGQNRMFLPANAALAMPALPYVYSTQAGSAYYGQVEELYTTSRALTAAQRTTALYWADGGQTITPPGHSISITGVVLRDRKATLALAAEAYARVGIAVADAFISCWKCKYQFNWQRPDAAIRAMIDPTWQPLIASPPFPEFVSGHSSQSGAAAQVLEELFGAQTAFVDNSHQARGAGFEPRSFASFAAFADEAAVSRLYGGIHFRSSNEIGLVEGRKVGRNVSALRFK</sequence>
<dbReference type="PANTHER" id="PTHR34599">
    <property type="entry name" value="PEROXIDASE-RELATED"/>
    <property type="match status" value="1"/>
</dbReference>
<evidence type="ECO:0000313" key="3">
    <source>
        <dbReference type="Proteomes" id="UP001501469"/>
    </source>
</evidence>
<dbReference type="CDD" id="cd03398">
    <property type="entry name" value="PAP2_haloperoxidase"/>
    <property type="match status" value="1"/>
</dbReference>
<dbReference type="InterPro" id="IPR036938">
    <property type="entry name" value="PAP2/HPO_sf"/>
</dbReference>
<dbReference type="Pfam" id="PF01569">
    <property type="entry name" value="PAP2"/>
    <property type="match status" value="1"/>
</dbReference>
<comment type="caution">
    <text evidence="2">The sequence shown here is derived from an EMBL/GenBank/DDBJ whole genome shotgun (WGS) entry which is preliminary data.</text>
</comment>
<reference evidence="3" key="1">
    <citation type="journal article" date="2019" name="Int. J. Syst. Evol. Microbiol.">
        <title>The Global Catalogue of Microorganisms (GCM) 10K type strain sequencing project: providing services to taxonomists for standard genome sequencing and annotation.</title>
        <authorList>
            <consortium name="The Broad Institute Genomics Platform"/>
            <consortium name="The Broad Institute Genome Sequencing Center for Infectious Disease"/>
            <person name="Wu L."/>
            <person name="Ma J."/>
        </authorList>
    </citation>
    <scope>NUCLEOTIDE SEQUENCE [LARGE SCALE GENOMIC DNA]</scope>
    <source>
        <strain evidence="3">JCM 17225</strain>
    </source>
</reference>
<evidence type="ECO:0000313" key="2">
    <source>
        <dbReference type="EMBL" id="GAA4034470.1"/>
    </source>
</evidence>